<dbReference type="Gene3D" id="1.10.1300.10">
    <property type="entry name" value="3'5'-cyclic nucleotide phosphodiesterase, catalytic domain"/>
    <property type="match status" value="1"/>
</dbReference>
<feature type="compositionally biased region" description="Polar residues" evidence="7">
    <location>
        <begin position="38"/>
        <end position="61"/>
    </location>
</feature>
<evidence type="ECO:0000256" key="7">
    <source>
        <dbReference type="SAM" id="MobiDB-lite"/>
    </source>
</evidence>
<dbReference type="Proteomes" id="UP001530400">
    <property type="component" value="Unassembled WGS sequence"/>
</dbReference>
<keyword evidence="10" id="KW-1185">Reference proteome</keyword>
<keyword evidence="1 5" id="KW-0479">Metal-binding</keyword>
<evidence type="ECO:0000256" key="6">
    <source>
        <dbReference type="RuleBase" id="RU363067"/>
    </source>
</evidence>
<feature type="binding site" evidence="5">
    <location>
        <position position="1021"/>
    </location>
    <ligand>
        <name>Zn(2+)</name>
        <dbReference type="ChEBI" id="CHEBI:29105"/>
        <label>2</label>
    </ligand>
</feature>
<sequence length="1250" mass="141039">MDERDKRRATKLGRKTFKFASSFVKSVTGRESVRRPQDSSYNSLTALDQSSQHTQSASVPTHHNRENRVSFDFSQDDSSKELAERANSSGSTGRRSSARRTNIDQRELTMGLSDLSADFLDLVLKSKGADWLKSLSLRDPRFCIKMFFDDVAKDGANKIEDGVFAPELLSPLIAMFQRSSVFSVWRPTSIDSIEKMMKGHGVGKGLDIKGKSAKKGKLSAYVPFLQIHQDEHKTKIRSLPSGGRIRVFYKKEVPRDSAYKFLMEVMDDMVSQVNMSKEDLAKAHSKTFEQDHQFQLVNFREASRRTSLMESEKAEALVNMWEMDDPSIEKIDDYSPKCYGLEMPKRLFWEGYVMRASDISRPPGSDFETGRPSTPGFQDMNFGSIKDKFDPDSPRAVVWQYTDPYQPRDQPDPDPMLPQTLLVAYEENGRVLPVVSDFDCFLLGTRGIRYETPLPEEQQGMVLEMIDDTEQILQAATEGKSKAWTASWFENMKSKTTHHTMPKYGFGDPKSYEIMKHAVKRLEEFGAVRHGAECFNYYFPQDLDDEYLVIGGNLEGAKYKYMKLDELQSFLSDCIDKGFTCVGNRPNPGILCSFPLNPKWVLCDKGWKAIWDKLLASPHPNVDSSIDVWTPPESGIRERIEEVHKKYPQGYEPKAVEIKPNEKPDAAPHLDEAEFALESYHRIQRAKRKLIVVLLWISILRKSQKKVLEKKGNHESTKEKDFDVSVRAKLQAEDADDVWYPIADDQNGNRRGLLQKRVTIGAAEGISYADEDTMPDMNVIKTLLKENKNLTASQNDALRRAIGIVEKQASISHRHSSIEPKAQIPSPILQEYGGAKTLAKPKVTTFKSAAHRVIRARCFISLASPVSEGNLNLDHLPFEWTQLDRDAQETLSKKLSFKSVSSWDFNVLEIAEICNGDPLLFIGWAILASPHAQRAMAKDVGLTVVEENGYDFVNEFKIKVPVLCAFLRLSESNYLPNPYHNSTHAADVLATTNSILQLGGIRFAESNLHTLSLLVAAVIHDVKHPGLNNNFHVNSVSEVALQYNDVSVLENKSISWLFHQLLGPEKDQASDIFSGLTPDLFIVARSVIVKSVLGTDMSHHFVTMADLEDHEEVLDGQDSTAWLTPYTVKGCTFNPALDMLCFILHLADISNPAKPHPMFVRWADLVLAELYAQGDKEAEMGLPISPMCDRATTSKKQSQLGFIKFVVKPAFERLSNNVPEVNDVILPCIEKTLAFWERYEDADEVVNGDK</sequence>
<evidence type="ECO:0000256" key="1">
    <source>
        <dbReference type="ARBA" id="ARBA00022723"/>
    </source>
</evidence>
<feature type="binding site" evidence="5">
    <location>
        <position position="1020"/>
    </location>
    <ligand>
        <name>Zn(2+)</name>
        <dbReference type="ChEBI" id="CHEBI:29105"/>
        <label>1</label>
    </ligand>
</feature>
<dbReference type="InterPro" id="IPR023088">
    <property type="entry name" value="PDEase"/>
</dbReference>
<dbReference type="InterPro" id="IPR003607">
    <property type="entry name" value="HD/PDEase_dom"/>
</dbReference>
<comment type="similarity">
    <text evidence="6">Belongs to the cyclic nucleotide phosphodiesterase family.</text>
</comment>
<feature type="binding site" evidence="5">
    <location>
        <position position="1021"/>
    </location>
    <ligand>
        <name>Zn(2+)</name>
        <dbReference type="ChEBI" id="CHEBI:29105"/>
        <label>1</label>
    </ligand>
</feature>
<evidence type="ECO:0000256" key="3">
    <source>
        <dbReference type="PIRSR" id="PIRSR623088-1"/>
    </source>
</evidence>
<comment type="cofactor">
    <cofactor evidence="6">
        <name>a divalent metal cation</name>
        <dbReference type="ChEBI" id="CHEBI:60240"/>
    </cofactor>
    <text evidence="6">Binds 2 divalent metal cations per subunit. Site 1 may preferentially bind zinc ions, while site 2 has a preference for magnesium and/or manganese ions.</text>
</comment>
<dbReference type="Pfam" id="PF00233">
    <property type="entry name" value="PDEase_I"/>
    <property type="match status" value="1"/>
</dbReference>
<feature type="region of interest" description="Disordered" evidence="7">
    <location>
        <begin position="28"/>
        <end position="102"/>
    </location>
</feature>
<feature type="active site" description="Proton donor" evidence="3">
    <location>
        <position position="980"/>
    </location>
</feature>
<dbReference type="InterPro" id="IPR036971">
    <property type="entry name" value="PDEase_catalytic_dom_sf"/>
</dbReference>
<feature type="binding site" evidence="5">
    <location>
        <position position="1148"/>
    </location>
    <ligand>
        <name>Zn(2+)</name>
        <dbReference type="ChEBI" id="CHEBI:29105"/>
        <label>1</label>
    </ligand>
</feature>
<dbReference type="PROSITE" id="PS51845">
    <property type="entry name" value="PDEASE_I_2"/>
    <property type="match status" value="1"/>
</dbReference>
<dbReference type="InterPro" id="IPR023174">
    <property type="entry name" value="PDEase_CS"/>
</dbReference>
<protein>
    <recommendedName>
        <fullName evidence="6">Phosphodiesterase</fullName>
        <ecNumber evidence="6">3.1.4.-</ecNumber>
    </recommendedName>
</protein>
<feature type="binding site" evidence="4">
    <location>
        <position position="1021"/>
    </location>
    <ligand>
        <name>AMP</name>
        <dbReference type="ChEBI" id="CHEBI:456215"/>
    </ligand>
</feature>
<dbReference type="PROSITE" id="PS00126">
    <property type="entry name" value="PDEASE_I_1"/>
    <property type="match status" value="1"/>
</dbReference>
<evidence type="ECO:0000256" key="4">
    <source>
        <dbReference type="PIRSR" id="PIRSR623088-2"/>
    </source>
</evidence>
<dbReference type="PRINTS" id="PR00387">
    <property type="entry name" value="PDIESTERASE1"/>
</dbReference>
<accession>A0ABD3NEK9</accession>
<comment type="caution">
    <text evidence="9">The sequence shown here is derived from an EMBL/GenBank/DDBJ whole genome shotgun (WGS) entry which is preliminary data.</text>
</comment>
<dbReference type="SUPFAM" id="SSF109604">
    <property type="entry name" value="HD-domain/PDEase-like"/>
    <property type="match status" value="1"/>
</dbReference>
<dbReference type="AlphaFoldDB" id="A0ABD3NEK9"/>
<proteinExistence type="inferred from homology"/>
<dbReference type="GO" id="GO:0046872">
    <property type="term" value="F:metal ion binding"/>
    <property type="evidence" value="ECO:0007669"/>
    <property type="project" value="UniProtKB-KW"/>
</dbReference>
<evidence type="ECO:0000256" key="5">
    <source>
        <dbReference type="PIRSR" id="PIRSR623088-3"/>
    </source>
</evidence>
<name>A0ABD3NEK9_9STRA</name>
<feature type="binding site" evidence="5">
    <location>
        <position position="984"/>
    </location>
    <ligand>
        <name>Zn(2+)</name>
        <dbReference type="ChEBI" id="CHEBI:29105"/>
        <label>1</label>
    </ligand>
</feature>
<feature type="binding site" evidence="4">
    <location>
        <position position="1148"/>
    </location>
    <ligand>
        <name>AMP</name>
        <dbReference type="ChEBI" id="CHEBI:456215"/>
    </ligand>
</feature>
<feature type="binding site" evidence="4">
    <location>
        <position position="1199"/>
    </location>
    <ligand>
        <name>AMP</name>
        <dbReference type="ChEBI" id="CHEBI:456215"/>
    </ligand>
</feature>
<keyword evidence="2 6" id="KW-0378">Hydrolase</keyword>
<dbReference type="InterPro" id="IPR002073">
    <property type="entry name" value="PDEase_catalytic_dom"/>
</dbReference>
<dbReference type="EC" id="3.1.4.-" evidence="6"/>
<evidence type="ECO:0000313" key="10">
    <source>
        <dbReference type="Proteomes" id="UP001530400"/>
    </source>
</evidence>
<dbReference type="CDD" id="cd00077">
    <property type="entry name" value="HDc"/>
    <property type="match status" value="1"/>
</dbReference>
<dbReference type="SMART" id="SM00471">
    <property type="entry name" value="HDc"/>
    <property type="match status" value="1"/>
</dbReference>
<dbReference type="PANTHER" id="PTHR11347">
    <property type="entry name" value="CYCLIC NUCLEOTIDE PHOSPHODIESTERASE"/>
    <property type="match status" value="1"/>
</dbReference>
<dbReference type="EMBL" id="JALLPJ020001258">
    <property type="protein sequence ID" value="KAL3772851.1"/>
    <property type="molecule type" value="Genomic_DNA"/>
</dbReference>
<organism evidence="9 10">
    <name type="scientific">Cyclotella atomus</name>
    <dbReference type="NCBI Taxonomy" id="382360"/>
    <lineage>
        <taxon>Eukaryota</taxon>
        <taxon>Sar</taxon>
        <taxon>Stramenopiles</taxon>
        <taxon>Ochrophyta</taxon>
        <taxon>Bacillariophyta</taxon>
        <taxon>Coscinodiscophyceae</taxon>
        <taxon>Thalassiosirophycidae</taxon>
        <taxon>Stephanodiscales</taxon>
        <taxon>Stephanodiscaceae</taxon>
        <taxon>Cyclotella</taxon>
    </lineage>
</organism>
<evidence type="ECO:0000256" key="2">
    <source>
        <dbReference type="ARBA" id="ARBA00022801"/>
    </source>
</evidence>
<feature type="binding site" evidence="4">
    <location>
        <begin position="980"/>
        <end position="984"/>
    </location>
    <ligand>
        <name>AMP</name>
        <dbReference type="ChEBI" id="CHEBI:456215"/>
    </ligand>
</feature>
<feature type="domain" description="PDEase" evidence="8">
    <location>
        <begin position="879"/>
        <end position="1243"/>
    </location>
</feature>
<feature type="compositionally biased region" description="Low complexity" evidence="7">
    <location>
        <begin position="85"/>
        <end position="95"/>
    </location>
</feature>
<evidence type="ECO:0000313" key="9">
    <source>
        <dbReference type="EMBL" id="KAL3772851.1"/>
    </source>
</evidence>
<reference evidence="9 10" key="1">
    <citation type="submission" date="2024-10" db="EMBL/GenBank/DDBJ databases">
        <title>Updated reference genomes for cyclostephanoid diatoms.</title>
        <authorList>
            <person name="Roberts W.R."/>
            <person name="Alverson A.J."/>
        </authorList>
    </citation>
    <scope>NUCLEOTIDE SEQUENCE [LARGE SCALE GENOMIC DNA]</scope>
    <source>
        <strain evidence="9 10">AJA010-31</strain>
    </source>
</reference>
<gene>
    <name evidence="9" type="ORF">ACHAWO_002681</name>
</gene>
<evidence type="ECO:0000259" key="8">
    <source>
        <dbReference type="PROSITE" id="PS51845"/>
    </source>
</evidence>
<dbReference type="GO" id="GO:0016787">
    <property type="term" value="F:hydrolase activity"/>
    <property type="evidence" value="ECO:0007669"/>
    <property type="project" value="UniProtKB-KW"/>
</dbReference>